<feature type="transmembrane region" description="Helical" evidence="1">
    <location>
        <begin position="73"/>
        <end position="90"/>
    </location>
</feature>
<dbReference type="GO" id="GO:0050380">
    <property type="term" value="F:undecaprenyl-diphosphatase activity"/>
    <property type="evidence" value="ECO:0007669"/>
    <property type="project" value="UniProtKB-EC"/>
</dbReference>
<proteinExistence type="predicted"/>
<dbReference type="InterPro" id="IPR036938">
    <property type="entry name" value="PAP2/HPO_sf"/>
</dbReference>
<protein>
    <submittedName>
        <fullName evidence="3">Phosphatase PAP2 family protein</fullName>
    </submittedName>
</protein>
<feature type="transmembrane region" description="Helical" evidence="1">
    <location>
        <begin position="159"/>
        <end position="186"/>
    </location>
</feature>
<keyword evidence="4" id="KW-1185">Reference proteome</keyword>
<sequence>MNDIVVPDFFQKVLPTIDKWDKKYVNKIYKKYKDTKVPAFAKFSSFFADPRLWGLVGIVFTITGFIQEDFTHLITFVSGFFQSFLLYYILKKSIKRERPFQQIESIERLDKTGHGFSFPSGHCHHSTIMVGLFWLSFYNHPWVIIILLIYNVVVGFSRIVLGVHFISDVIVGICEGYLMLFFHWFLTKNFYLILNQLILKILL</sequence>
<dbReference type="KEGG" id="psyt:DSAG12_02336"/>
<evidence type="ECO:0000313" key="4">
    <source>
        <dbReference type="Proteomes" id="UP000321408"/>
    </source>
</evidence>
<feature type="transmembrane region" description="Helical" evidence="1">
    <location>
        <begin position="132"/>
        <end position="153"/>
    </location>
</feature>
<dbReference type="AlphaFoldDB" id="A0A5B9DCS8"/>
<dbReference type="GeneID" id="41330324"/>
<keyword evidence="1" id="KW-0472">Membrane</keyword>
<organism evidence="3 4">
    <name type="scientific">Promethearchaeum syntrophicum</name>
    <dbReference type="NCBI Taxonomy" id="2594042"/>
    <lineage>
        <taxon>Archaea</taxon>
        <taxon>Promethearchaeati</taxon>
        <taxon>Promethearchaeota</taxon>
        <taxon>Promethearchaeia</taxon>
        <taxon>Promethearchaeales</taxon>
        <taxon>Promethearchaeaceae</taxon>
        <taxon>Promethearchaeum</taxon>
    </lineage>
</organism>
<evidence type="ECO:0000313" key="3">
    <source>
        <dbReference type="EMBL" id="QEE16506.1"/>
    </source>
</evidence>
<keyword evidence="1" id="KW-0812">Transmembrane</keyword>
<dbReference type="SMART" id="SM00014">
    <property type="entry name" value="acidPPc"/>
    <property type="match status" value="1"/>
</dbReference>
<evidence type="ECO:0000256" key="1">
    <source>
        <dbReference type="SAM" id="Phobius"/>
    </source>
</evidence>
<gene>
    <name evidence="3" type="ORF">DSAG12_02336</name>
</gene>
<dbReference type="EMBL" id="CP042905">
    <property type="protein sequence ID" value="QEE16506.1"/>
    <property type="molecule type" value="Genomic_DNA"/>
</dbReference>
<reference evidence="3 4" key="2">
    <citation type="journal article" date="2024" name="Int. J. Syst. Evol. Microbiol.">
        <title>Promethearchaeum syntrophicum gen. nov., sp. nov., an anaerobic, obligately syntrophic archaeon, the first isolate of the lineage 'Asgard' archaea, and proposal of the new archaeal phylum Promethearchaeota phyl. nov. and kingdom Promethearchaeati regn. nov.</title>
        <authorList>
            <person name="Imachi H."/>
            <person name="Nobu M.K."/>
            <person name="Kato S."/>
            <person name="Takaki Y."/>
            <person name="Miyazaki M."/>
            <person name="Miyata M."/>
            <person name="Ogawara M."/>
            <person name="Saito Y."/>
            <person name="Sakai S."/>
            <person name="Tahara Y.O."/>
            <person name="Takano Y."/>
            <person name="Tasumi E."/>
            <person name="Uematsu K."/>
            <person name="Yoshimura T."/>
            <person name="Itoh T."/>
            <person name="Ohkuma M."/>
            <person name="Takai K."/>
        </authorList>
    </citation>
    <scope>NUCLEOTIDE SEQUENCE [LARGE SCALE GENOMIC DNA]</scope>
    <source>
        <strain evidence="3 4">MK-D1</strain>
    </source>
</reference>
<keyword evidence="1" id="KW-1133">Transmembrane helix</keyword>
<dbReference type="RefSeq" id="WP_162306689.1">
    <property type="nucleotide sequence ID" value="NZ_CP042905.2"/>
</dbReference>
<dbReference type="Gene3D" id="1.20.144.10">
    <property type="entry name" value="Phosphatidic acid phosphatase type 2/haloperoxidase"/>
    <property type="match status" value="1"/>
</dbReference>
<accession>A0A5B9DCS8</accession>
<evidence type="ECO:0000259" key="2">
    <source>
        <dbReference type="SMART" id="SM00014"/>
    </source>
</evidence>
<feature type="domain" description="Phosphatidic acid phosphatase type 2/haloperoxidase" evidence="2">
    <location>
        <begin position="71"/>
        <end position="184"/>
    </location>
</feature>
<dbReference type="SUPFAM" id="SSF48317">
    <property type="entry name" value="Acid phosphatase/Vanadium-dependent haloperoxidase"/>
    <property type="match status" value="1"/>
</dbReference>
<dbReference type="Pfam" id="PF01569">
    <property type="entry name" value="PAP2"/>
    <property type="match status" value="1"/>
</dbReference>
<dbReference type="InterPro" id="IPR000326">
    <property type="entry name" value="PAP2/HPO"/>
</dbReference>
<dbReference type="PANTHER" id="PTHR14969">
    <property type="entry name" value="SPHINGOSINE-1-PHOSPHATE PHOSPHOHYDROLASE"/>
    <property type="match status" value="1"/>
</dbReference>
<dbReference type="PANTHER" id="PTHR14969:SF13">
    <property type="entry name" value="AT30094P"/>
    <property type="match status" value="1"/>
</dbReference>
<dbReference type="Proteomes" id="UP000321408">
    <property type="component" value="Chromosome"/>
</dbReference>
<reference evidence="3 4" key="1">
    <citation type="journal article" date="2020" name="Nature">
        <title>Isolation of an archaeon at the prokaryote-eukaryote interface.</title>
        <authorList>
            <person name="Imachi H."/>
            <person name="Nobu M.K."/>
            <person name="Nakahara N."/>
            <person name="Morono Y."/>
            <person name="Ogawara M."/>
            <person name="Takaki Y."/>
            <person name="Takano Y."/>
            <person name="Uematsu K."/>
            <person name="Ikuta T."/>
            <person name="Ito M."/>
            <person name="Matsui Y."/>
            <person name="Miyazaki M."/>
            <person name="Murata K."/>
            <person name="Saito Y."/>
            <person name="Sakai S."/>
            <person name="Song C."/>
            <person name="Tasumi E."/>
            <person name="Yamanaka Y."/>
            <person name="Yamaguchi T."/>
            <person name="Kamagata Y."/>
            <person name="Tamaki H."/>
            <person name="Takai K."/>
        </authorList>
    </citation>
    <scope>NUCLEOTIDE SEQUENCE [LARGE SCALE GENOMIC DNA]</scope>
    <source>
        <strain evidence="3 4">MK-D1</strain>
    </source>
</reference>
<name>A0A5B9DCS8_9ARCH</name>